<proteinExistence type="predicted"/>
<comment type="subcellular location">
    <subcellularLocation>
        <location evidence="1">Cytoplasm</location>
    </subcellularLocation>
</comment>
<dbReference type="GO" id="GO:0004674">
    <property type="term" value="F:protein serine/threonine kinase activity"/>
    <property type="evidence" value="ECO:0007669"/>
    <property type="project" value="UniProtKB-KW"/>
</dbReference>
<dbReference type="Gene3D" id="3.30.1120.30">
    <property type="entry name" value="POLO box domain"/>
    <property type="match status" value="1"/>
</dbReference>
<evidence type="ECO:0000256" key="1">
    <source>
        <dbReference type="ARBA" id="ARBA00004496"/>
    </source>
</evidence>
<feature type="compositionally biased region" description="Low complexity" evidence="9">
    <location>
        <begin position="639"/>
        <end position="652"/>
    </location>
</feature>
<name>A0A813V6I3_9BILA</name>
<organism evidence="13 15">
    <name type="scientific">Didymodactylos carnosus</name>
    <dbReference type="NCBI Taxonomy" id="1234261"/>
    <lineage>
        <taxon>Eukaryota</taxon>
        <taxon>Metazoa</taxon>
        <taxon>Spiralia</taxon>
        <taxon>Gnathifera</taxon>
        <taxon>Rotifera</taxon>
        <taxon>Eurotatoria</taxon>
        <taxon>Bdelloidea</taxon>
        <taxon>Philodinida</taxon>
        <taxon>Philodinidae</taxon>
        <taxon>Didymodactylos</taxon>
    </lineage>
</organism>
<feature type="compositionally biased region" description="Polar residues" evidence="9">
    <location>
        <begin position="337"/>
        <end position="346"/>
    </location>
</feature>
<feature type="domain" description="Protein kinase" evidence="10">
    <location>
        <begin position="11"/>
        <end position="269"/>
    </location>
</feature>
<dbReference type="Pfam" id="PF18190">
    <property type="entry name" value="Plk4_PB1"/>
    <property type="match status" value="1"/>
</dbReference>
<dbReference type="Gene3D" id="3.30.1120.130">
    <property type="match status" value="1"/>
</dbReference>
<feature type="region of interest" description="Disordered" evidence="9">
    <location>
        <begin position="319"/>
        <end position="363"/>
    </location>
</feature>
<dbReference type="PROSITE" id="PS00108">
    <property type="entry name" value="PROTEIN_KINASE_ST"/>
    <property type="match status" value="1"/>
</dbReference>
<evidence type="ECO:0000259" key="10">
    <source>
        <dbReference type="PROSITE" id="PS50011"/>
    </source>
</evidence>
<dbReference type="GO" id="GO:0005524">
    <property type="term" value="F:ATP binding"/>
    <property type="evidence" value="ECO:0007669"/>
    <property type="project" value="UniProtKB-UniRule"/>
</dbReference>
<dbReference type="InterPro" id="IPR033698">
    <property type="entry name" value="POLO_box_Plk4_2"/>
</dbReference>
<dbReference type="Proteomes" id="UP000663829">
    <property type="component" value="Unassembled WGS sequence"/>
</dbReference>
<keyword evidence="3" id="KW-0723">Serine/threonine-protein kinase</keyword>
<evidence type="ECO:0000313" key="14">
    <source>
        <dbReference type="EMBL" id="CAF3620151.1"/>
    </source>
</evidence>
<dbReference type="GO" id="GO:0005634">
    <property type="term" value="C:nucleus"/>
    <property type="evidence" value="ECO:0007669"/>
    <property type="project" value="TreeGrafter"/>
</dbReference>
<dbReference type="Pfam" id="PF18409">
    <property type="entry name" value="Plk4_PB2"/>
    <property type="match status" value="1"/>
</dbReference>
<dbReference type="PROSITE" id="PS51984">
    <property type="entry name" value="CPB1"/>
    <property type="match status" value="1"/>
</dbReference>
<dbReference type="InterPro" id="IPR008271">
    <property type="entry name" value="Ser/Thr_kinase_AS"/>
</dbReference>
<evidence type="ECO:0000313" key="15">
    <source>
        <dbReference type="Proteomes" id="UP000663829"/>
    </source>
</evidence>
<dbReference type="PANTHER" id="PTHR24345">
    <property type="entry name" value="SERINE/THREONINE-PROTEIN KINASE PLK"/>
    <property type="match status" value="1"/>
</dbReference>
<dbReference type="InterPro" id="IPR000719">
    <property type="entry name" value="Prot_kinase_dom"/>
</dbReference>
<evidence type="ECO:0000256" key="7">
    <source>
        <dbReference type="ARBA" id="ARBA00022840"/>
    </source>
</evidence>
<dbReference type="SUPFAM" id="SSF82615">
    <property type="entry name" value="Polo-box domain"/>
    <property type="match status" value="1"/>
</dbReference>
<feature type="compositionally biased region" description="Low complexity" evidence="9">
    <location>
        <begin position="347"/>
        <end position="363"/>
    </location>
</feature>
<evidence type="ECO:0000259" key="12">
    <source>
        <dbReference type="PROSITE" id="PS51985"/>
    </source>
</evidence>
<evidence type="ECO:0000256" key="3">
    <source>
        <dbReference type="ARBA" id="ARBA00022527"/>
    </source>
</evidence>
<dbReference type="AlphaFoldDB" id="A0A813V6I3"/>
<feature type="domain" description="Cryptic POLO box 2 (CPB2)" evidence="12">
    <location>
        <begin position="502"/>
        <end position="632"/>
    </location>
</feature>
<keyword evidence="2" id="KW-0963">Cytoplasm</keyword>
<dbReference type="Pfam" id="PF00069">
    <property type="entry name" value="Pkinase"/>
    <property type="match status" value="1"/>
</dbReference>
<feature type="binding site" evidence="8">
    <location>
        <position position="40"/>
    </location>
    <ligand>
        <name>ATP</name>
        <dbReference type="ChEBI" id="CHEBI:30616"/>
    </ligand>
</feature>
<evidence type="ECO:0000256" key="4">
    <source>
        <dbReference type="ARBA" id="ARBA00022679"/>
    </source>
</evidence>
<dbReference type="InterPro" id="IPR033699">
    <property type="entry name" value="POLO_box_Plk4_1"/>
</dbReference>
<comment type="caution">
    <text evidence="13">The sequence shown here is derived from an EMBL/GenBank/DDBJ whole genome shotgun (WGS) entry which is preliminary data.</text>
</comment>
<keyword evidence="6" id="KW-0418">Kinase</keyword>
<keyword evidence="4" id="KW-0808">Transferase</keyword>
<dbReference type="InterPro" id="IPR036947">
    <property type="entry name" value="POLO_box_dom_sf"/>
</dbReference>
<sequence>MFPSTETINDYSVYHELGRGGFATVHKAIRIYDKLEVACKMIDRLKIQQQTTTQHRLMHKRLKNEIEIHSRLKHPNIVDLFNYFEDQKYVYLILELCQYGDLEKYLKIKRTLNENETRVYVKQVIEGLQYLHDHGILHRDIKLQNLLLTENYNIKIADFGLAKKVETIDEKNHTMCGTPNFLSPEIATRSSHSFETDVWSLGILIYTLLVGHPPFDTESVLSTLSRVAKVEYELPSSLSDEAKDLINNILQKQPEKRLTLNQVKEHSFFTKEFEKQSPLYENLFLTTKPPDILSTLPRQENRLFQDRLTTLKLHENFMTPSQPIKARRSPSLDILRTGTTDTTRPDSASVSSSRDSGLPKSSLDYSSNLSISRSLVHEQDSSINKNNHHKQLQKLNSQRLKPIRQIARLIMFAILENGEVVVETLRVKGKKKRIVDVCRISTDGNKIITYIPTNHSSTGTYPSPIPKDRNSYQEYDFDNLPEIHWKQYQRAYKFVNVIRSRTAKIQLITPDAKCQLMETSVDFEINFLCGIRILIYRDDSNIDDHLKIKLTNESDNSTIILDYEKATKSGLGEQFTTPELQNILENSCQYYDYCLSKDHLLENDQQLFPDIQTFPVLFNAQLGKKLNQENQNRPNSSCSLGRSRSQQFGSSSTVHEIDHFSTSSSTRRAFAASDTDIRPSSQNLSPKRSYIHYNPIKTDSVEQLTVLSTYPSSTLNSNLTGINNLTCKSKNVRDIGCVRQQTNGDFEIQFNDNSLMKINANVEQQLYIDSNGKHYYFDRFGEKELPECVKHKLFLIQKYELFETLNK</sequence>
<dbReference type="FunFam" id="3.30.200.20:FF:000042">
    <property type="entry name" value="Aurora kinase A"/>
    <property type="match status" value="1"/>
</dbReference>
<dbReference type="InterPro" id="IPR011009">
    <property type="entry name" value="Kinase-like_dom_sf"/>
</dbReference>
<dbReference type="FunFam" id="1.10.510.10:FF:000571">
    <property type="entry name" value="Maternal embryonic leucine zipper kinase"/>
    <property type="match status" value="1"/>
</dbReference>
<keyword evidence="7 8" id="KW-0067">ATP-binding</keyword>
<dbReference type="Proteomes" id="UP000681722">
    <property type="component" value="Unassembled WGS sequence"/>
</dbReference>
<dbReference type="GO" id="GO:0005737">
    <property type="term" value="C:cytoplasm"/>
    <property type="evidence" value="ECO:0007669"/>
    <property type="project" value="UniProtKB-SubCell"/>
</dbReference>
<dbReference type="Gene3D" id="1.10.510.10">
    <property type="entry name" value="Transferase(Phosphotransferase) domain 1"/>
    <property type="match status" value="1"/>
</dbReference>
<dbReference type="EMBL" id="CAJNOQ010000735">
    <property type="protein sequence ID" value="CAF0833071.1"/>
    <property type="molecule type" value="Genomic_DNA"/>
</dbReference>
<protein>
    <recommendedName>
        <fullName evidence="16">Polo kinase</fullName>
    </recommendedName>
</protein>
<evidence type="ECO:0000259" key="11">
    <source>
        <dbReference type="PROSITE" id="PS51984"/>
    </source>
</evidence>
<evidence type="ECO:0000256" key="2">
    <source>
        <dbReference type="ARBA" id="ARBA00022490"/>
    </source>
</evidence>
<dbReference type="InterPro" id="IPR017441">
    <property type="entry name" value="Protein_kinase_ATP_BS"/>
</dbReference>
<feature type="compositionally biased region" description="Polar residues" evidence="9">
    <location>
        <begin position="628"/>
        <end position="638"/>
    </location>
</feature>
<dbReference type="PROSITE" id="PS00107">
    <property type="entry name" value="PROTEIN_KINASE_ATP"/>
    <property type="match status" value="1"/>
</dbReference>
<evidence type="ECO:0000313" key="13">
    <source>
        <dbReference type="EMBL" id="CAF0833071.1"/>
    </source>
</evidence>
<reference evidence="13" key="1">
    <citation type="submission" date="2021-02" db="EMBL/GenBank/DDBJ databases">
        <authorList>
            <person name="Nowell W R."/>
        </authorList>
    </citation>
    <scope>NUCLEOTIDE SEQUENCE</scope>
</reference>
<gene>
    <name evidence="13" type="ORF">GPM918_LOCUS5158</name>
    <name evidence="14" type="ORF">SRO942_LOCUS5158</name>
</gene>
<evidence type="ECO:0000256" key="9">
    <source>
        <dbReference type="SAM" id="MobiDB-lite"/>
    </source>
</evidence>
<dbReference type="InterPro" id="IPR046437">
    <property type="entry name" value="Ser_Thr-PK_POLO_box_1_sf"/>
</dbReference>
<evidence type="ECO:0000256" key="6">
    <source>
        <dbReference type="ARBA" id="ARBA00022777"/>
    </source>
</evidence>
<feature type="region of interest" description="Disordered" evidence="9">
    <location>
        <begin position="628"/>
        <end position="688"/>
    </location>
</feature>
<dbReference type="OrthoDB" id="10004143at2759"/>
<dbReference type="SMART" id="SM00220">
    <property type="entry name" value="S_TKc"/>
    <property type="match status" value="1"/>
</dbReference>
<keyword evidence="15" id="KW-1185">Reference proteome</keyword>
<dbReference type="SUPFAM" id="SSF56112">
    <property type="entry name" value="Protein kinase-like (PK-like)"/>
    <property type="match status" value="1"/>
</dbReference>
<dbReference type="PROSITE" id="PS51985">
    <property type="entry name" value="CPB2"/>
    <property type="match status" value="1"/>
</dbReference>
<accession>A0A813V6I3</accession>
<feature type="domain" description="Cryptic POLO box 1 (CPB1)" evidence="11">
    <location>
        <begin position="387"/>
        <end position="501"/>
    </location>
</feature>
<dbReference type="PANTHER" id="PTHR24345:SF91">
    <property type="entry name" value="SERINE_THREONINE-PROTEIN KINASE PLK4"/>
    <property type="match status" value="1"/>
</dbReference>
<keyword evidence="5 8" id="KW-0547">Nucleotide-binding</keyword>
<evidence type="ECO:0000256" key="5">
    <source>
        <dbReference type="ARBA" id="ARBA00022741"/>
    </source>
</evidence>
<dbReference type="EMBL" id="CAJOBC010000735">
    <property type="protein sequence ID" value="CAF3620151.1"/>
    <property type="molecule type" value="Genomic_DNA"/>
</dbReference>
<dbReference type="PROSITE" id="PS50011">
    <property type="entry name" value="PROTEIN_KINASE_DOM"/>
    <property type="match status" value="1"/>
</dbReference>
<feature type="compositionally biased region" description="Low complexity" evidence="9">
    <location>
        <begin position="660"/>
        <end position="673"/>
    </location>
</feature>
<dbReference type="InterPro" id="IPR047108">
    <property type="entry name" value="Plk4-like_POLO_box_2_sf"/>
</dbReference>
<evidence type="ECO:0008006" key="16">
    <source>
        <dbReference type="Google" id="ProtNLM"/>
    </source>
</evidence>
<dbReference type="Gene3D" id="3.30.1120.120">
    <property type="match status" value="1"/>
</dbReference>
<evidence type="ECO:0000256" key="8">
    <source>
        <dbReference type="PROSITE-ProRule" id="PRU10141"/>
    </source>
</evidence>